<evidence type="ECO:0000256" key="1">
    <source>
        <dbReference type="SAM" id="MobiDB-lite"/>
    </source>
</evidence>
<accession>A0A166QRJ6</accession>
<name>A0A166QRJ6_9AGAM</name>
<feature type="compositionally biased region" description="Low complexity" evidence="1">
    <location>
        <begin position="35"/>
        <end position="52"/>
    </location>
</feature>
<protein>
    <submittedName>
        <fullName evidence="2">Uncharacterized protein</fullName>
    </submittedName>
</protein>
<keyword evidence="3" id="KW-1185">Reference proteome</keyword>
<feature type="compositionally biased region" description="Basic and acidic residues" evidence="1">
    <location>
        <begin position="53"/>
        <end position="72"/>
    </location>
</feature>
<dbReference type="Proteomes" id="UP000076532">
    <property type="component" value="Unassembled WGS sequence"/>
</dbReference>
<dbReference type="AlphaFoldDB" id="A0A166QRJ6"/>
<proteinExistence type="predicted"/>
<evidence type="ECO:0000313" key="2">
    <source>
        <dbReference type="EMBL" id="KZP27460.1"/>
    </source>
</evidence>
<evidence type="ECO:0000313" key="3">
    <source>
        <dbReference type="Proteomes" id="UP000076532"/>
    </source>
</evidence>
<sequence length="144" mass="15968">MISYETYSRLAADCETSQTSFVDSPPSSPEKKAPQVSESVQSQASVYESAVSRNEHDRVDEERLELIQREPAEPVAQRLEGPTEREPLKKEPPGWKCIEPEEQDGDSDVEGARLGVNAQPPRGIQSVLATFWQAVSRATCNCAY</sequence>
<feature type="compositionally biased region" description="Basic and acidic residues" evidence="1">
    <location>
        <begin position="81"/>
        <end position="93"/>
    </location>
</feature>
<reference evidence="2 3" key="1">
    <citation type="journal article" date="2016" name="Mol. Biol. Evol.">
        <title>Comparative Genomics of Early-Diverging Mushroom-Forming Fungi Provides Insights into the Origins of Lignocellulose Decay Capabilities.</title>
        <authorList>
            <person name="Nagy L.G."/>
            <person name="Riley R."/>
            <person name="Tritt A."/>
            <person name="Adam C."/>
            <person name="Daum C."/>
            <person name="Floudas D."/>
            <person name="Sun H."/>
            <person name="Yadav J.S."/>
            <person name="Pangilinan J."/>
            <person name="Larsson K.H."/>
            <person name="Matsuura K."/>
            <person name="Barry K."/>
            <person name="Labutti K."/>
            <person name="Kuo R."/>
            <person name="Ohm R.A."/>
            <person name="Bhattacharya S.S."/>
            <person name="Shirouzu T."/>
            <person name="Yoshinaga Y."/>
            <person name="Martin F.M."/>
            <person name="Grigoriev I.V."/>
            <person name="Hibbett D.S."/>
        </authorList>
    </citation>
    <scope>NUCLEOTIDE SEQUENCE [LARGE SCALE GENOMIC DNA]</scope>
    <source>
        <strain evidence="2 3">CBS 109695</strain>
    </source>
</reference>
<feature type="region of interest" description="Disordered" evidence="1">
    <location>
        <begin position="14"/>
        <end position="118"/>
    </location>
</feature>
<gene>
    <name evidence="2" type="ORF">FIBSPDRAFT_297606</name>
</gene>
<feature type="compositionally biased region" description="Acidic residues" evidence="1">
    <location>
        <begin position="100"/>
        <end position="109"/>
    </location>
</feature>
<dbReference type="EMBL" id="KV417508">
    <property type="protein sequence ID" value="KZP27460.1"/>
    <property type="molecule type" value="Genomic_DNA"/>
</dbReference>
<organism evidence="2 3">
    <name type="scientific">Athelia psychrophila</name>
    <dbReference type="NCBI Taxonomy" id="1759441"/>
    <lineage>
        <taxon>Eukaryota</taxon>
        <taxon>Fungi</taxon>
        <taxon>Dikarya</taxon>
        <taxon>Basidiomycota</taxon>
        <taxon>Agaricomycotina</taxon>
        <taxon>Agaricomycetes</taxon>
        <taxon>Agaricomycetidae</taxon>
        <taxon>Atheliales</taxon>
        <taxon>Atheliaceae</taxon>
        <taxon>Athelia</taxon>
    </lineage>
</organism>